<evidence type="ECO:0000313" key="6">
    <source>
        <dbReference type="EMBL" id="STD82815.1"/>
    </source>
</evidence>
<dbReference type="OrthoDB" id="27330at2"/>
<dbReference type="InterPro" id="IPR050922">
    <property type="entry name" value="LytR/CpsA/Psr_CW_biosynth"/>
</dbReference>
<evidence type="ECO:0000259" key="4">
    <source>
        <dbReference type="Pfam" id="PF03816"/>
    </source>
</evidence>
<accession>A0A376H1X8</accession>
<reference evidence="6 7" key="1">
    <citation type="submission" date="2018-06" db="EMBL/GenBank/DDBJ databases">
        <authorList>
            <consortium name="Pathogen Informatics"/>
            <person name="Doyle S."/>
        </authorList>
    </citation>
    <scope>NUCLEOTIDE SEQUENCE [LARGE SCALE GENOMIC DNA]</scope>
    <source>
        <strain evidence="6 7">NCTC12360</strain>
    </source>
</reference>
<dbReference type="Gene3D" id="3.40.630.190">
    <property type="entry name" value="LCP protein"/>
    <property type="match status" value="1"/>
</dbReference>
<dbReference type="Pfam" id="PF03816">
    <property type="entry name" value="LytR_cpsA_psr"/>
    <property type="match status" value="1"/>
</dbReference>
<keyword evidence="3" id="KW-0472">Membrane</keyword>
<dbReference type="EMBL" id="UFYW01000001">
    <property type="protein sequence ID" value="STD82815.1"/>
    <property type="molecule type" value="Genomic_DNA"/>
</dbReference>
<name>A0A376H1X8_ENTGA</name>
<reference evidence="5" key="2">
    <citation type="submission" date="2023-03" db="EMBL/GenBank/DDBJ databases">
        <authorList>
            <person name="Shen W."/>
            <person name="Cai J."/>
        </authorList>
    </citation>
    <scope>NUCLEOTIDE SEQUENCE</scope>
    <source>
        <strain evidence="5">K69-2</strain>
    </source>
</reference>
<evidence type="ECO:0000256" key="2">
    <source>
        <dbReference type="SAM" id="MobiDB-lite"/>
    </source>
</evidence>
<dbReference type="PANTHER" id="PTHR33392">
    <property type="entry name" value="POLYISOPRENYL-TEICHOIC ACID--PEPTIDOGLYCAN TEICHOIC ACID TRANSFERASE TAGU"/>
    <property type="match status" value="1"/>
</dbReference>
<keyword evidence="3" id="KW-1133">Transmembrane helix</keyword>
<evidence type="ECO:0000313" key="7">
    <source>
        <dbReference type="Proteomes" id="UP000254807"/>
    </source>
</evidence>
<keyword evidence="3" id="KW-0812">Transmembrane</keyword>
<organism evidence="6 7">
    <name type="scientific">Enterococcus gallinarum</name>
    <dbReference type="NCBI Taxonomy" id="1353"/>
    <lineage>
        <taxon>Bacteria</taxon>
        <taxon>Bacillati</taxon>
        <taxon>Bacillota</taxon>
        <taxon>Bacilli</taxon>
        <taxon>Lactobacillales</taxon>
        <taxon>Enterococcaceae</taxon>
        <taxon>Enterococcus</taxon>
    </lineage>
</organism>
<evidence type="ECO:0000256" key="1">
    <source>
        <dbReference type="ARBA" id="ARBA00006068"/>
    </source>
</evidence>
<feature type="compositionally biased region" description="Polar residues" evidence="2">
    <location>
        <begin position="351"/>
        <end position="364"/>
    </location>
</feature>
<keyword evidence="7" id="KW-1185">Reference proteome</keyword>
<evidence type="ECO:0000313" key="5">
    <source>
        <dbReference type="EMBL" id="MDT2689462.1"/>
    </source>
</evidence>
<dbReference type="AlphaFoldDB" id="A0A376H1X8"/>
<protein>
    <submittedName>
        <fullName evidence="5">LCP family protein</fullName>
    </submittedName>
    <submittedName>
        <fullName evidence="6">Transcriptional regulator</fullName>
    </submittedName>
</protein>
<feature type="transmembrane region" description="Helical" evidence="3">
    <location>
        <begin position="7"/>
        <end position="27"/>
    </location>
</feature>
<dbReference type="InterPro" id="IPR004474">
    <property type="entry name" value="LytR_CpsA_psr"/>
</dbReference>
<dbReference type="NCBIfam" id="TIGR00350">
    <property type="entry name" value="lytR_cpsA_psr"/>
    <property type="match status" value="1"/>
</dbReference>
<feature type="domain" description="Cell envelope-related transcriptional attenuator" evidence="4">
    <location>
        <begin position="82"/>
        <end position="232"/>
    </location>
</feature>
<sequence length="376" mass="42520">MRNYQKIIVTILCVLALGIIGLTAYGINFYSEAENTFNNISQPVERTTAKRETQVSIEDRDAFSILLLGLDTGGKGRTEQGRSDTIMVVTVNPKKKQSTIVSLDRDIYTQIIGYGTMDKLNHAYAFGGVEMSMDTVENLLDIPIDHYATINFQGLSDLVDALGGLEIDNKYHFELDGVELTPGKYHLDGEQVLAYSRFRKYDPYTEMGDPEGDVGRQKRQREVVTKIVNKILSLDGVNNYRDILKAVEKNTTTDLKWTDMLDIATNYLPAFDSIKQDQLIGEDQMINDIYYQILGMNDLLEKQNLLKEQLDLPQNDELSTGDKFTQGYVPYQFYDDSDNTSNGDYYEDNASDGNYSNDGYSGNQEYEDDSLSDDGY</sequence>
<gene>
    <name evidence="6" type="primary">lytR_3</name>
    <name evidence="6" type="ORF">NCTC12360_01251</name>
    <name evidence="5" type="ORF">P7E30_04445</name>
</gene>
<feature type="compositionally biased region" description="Acidic residues" evidence="2">
    <location>
        <begin position="365"/>
        <end position="376"/>
    </location>
</feature>
<dbReference type="PANTHER" id="PTHR33392:SF6">
    <property type="entry name" value="POLYISOPRENYL-TEICHOIC ACID--PEPTIDOGLYCAN TEICHOIC ACID TRANSFERASE TAGU"/>
    <property type="match status" value="1"/>
</dbReference>
<dbReference type="Proteomes" id="UP001183682">
    <property type="component" value="Unassembled WGS sequence"/>
</dbReference>
<dbReference type="EMBL" id="JARPZN010000002">
    <property type="protein sequence ID" value="MDT2689462.1"/>
    <property type="molecule type" value="Genomic_DNA"/>
</dbReference>
<feature type="region of interest" description="Disordered" evidence="2">
    <location>
        <begin position="334"/>
        <end position="376"/>
    </location>
</feature>
<evidence type="ECO:0000256" key="3">
    <source>
        <dbReference type="SAM" id="Phobius"/>
    </source>
</evidence>
<comment type="similarity">
    <text evidence="1">Belongs to the LytR/CpsA/Psr (LCP) family.</text>
</comment>
<dbReference type="Proteomes" id="UP000254807">
    <property type="component" value="Unassembled WGS sequence"/>
</dbReference>
<proteinExistence type="inferred from homology"/>
<dbReference type="RefSeq" id="WP_060814597.1">
    <property type="nucleotide sequence ID" value="NZ_JARPZN010000002.1"/>
</dbReference>